<dbReference type="SUPFAM" id="SSF57414">
    <property type="entry name" value="Hairpin loop containing domain-like"/>
    <property type="match status" value="1"/>
</dbReference>
<keyword evidence="2" id="KW-0245">EGF-like domain</keyword>
<feature type="domain" description="EGF-like" evidence="4">
    <location>
        <begin position="105"/>
        <end position="146"/>
    </location>
</feature>
<sequence>MFWRGTLQVFFFIISLFSVIQLCKGEECKTVAFLPEDKGSYLKNHTKETVTTDTQTICRIQCYLSNHCVSYNYHQRTGTCEINDSDNFQHPGDLIRRDGYVYHATKNDCQTKPCPVNSTCKQNFISGGYRCLCSFEYLGRPHIDCEFPYQKVGCFKDRRASRSLPELILTYKDENSPKYEKPYHGQNNLYNLYFFIESMRWFISRCAFKTKEKGFQVFGIQNEWECWSGPDGENSYSKYGKEDKTKCFQGKYTAGCEKNNPQACFGLANVNYVYKLL</sequence>
<dbReference type="OrthoDB" id="5985073at2759"/>
<dbReference type="Gene3D" id="3.50.4.10">
    <property type="entry name" value="Hepatocyte Growth Factor"/>
    <property type="match status" value="1"/>
</dbReference>
<feature type="disulfide bond" evidence="2">
    <location>
        <begin position="114"/>
        <end position="131"/>
    </location>
</feature>
<evidence type="ECO:0000259" key="5">
    <source>
        <dbReference type="PROSITE" id="PS50948"/>
    </source>
</evidence>
<feature type="domain" description="Apple" evidence="5">
    <location>
        <begin position="28"/>
        <end position="109"/>
    </location>
</feature>
<dbReference type="Pfam" id="PF00024">
    <property type="entry name" value="PAN_1"/>
    <property type="match status" value="1"/>
</dbReference>
<gene>
    <name evidence="7" type="primary">LOC116305691</name>
</gene>
<keyword evidence="3" id="KW-0732">Signal</keyword>
<protein>
    <submittedName>
        <fullName evidence="7">Uncharacterized protein LOC116305691</fullName>
    </submittedName>
</protein>
<name>A0A6P8J005_ACTTE</name>
<evidence type="ECO:0000259" key="4">
    <source>
        <dbReference type="PROSITE" id="PS50026"/>
    </source>
</evidence>
<feature type="chain" id="PRO_5028102843" evidence="3">
    <location>
        <begin position="26"/>
        <end position="277"/>
    </location>
</feature>
<organism evidence="6 7">
    <name type="scientific">Actinia tenebrosa</name>
    <name type="common">Australian red waratah sea anemone</name>
    <dbReference type="NCBI Taxonomy" id="6105"/>
    <lineage>
        <taxon>Eukaryota</taxon>
        <taxon>Metazoa</taxon>
        <taxon>Cnidaria</taxon>
        <taxon>Anthozoa</taxon>
        <taxon>Hexacorallia</taxon>
        <taxon>Actiniaria</taxon>
        <taxon>Actiniidae</taxon>
        <taxon>Actinia</taxon>
    </lineage>
</organism>
<dbReference type="PROSITE" id="PS50948">
    <property type="entry name" value="PAN"/>
    <property type="match status" value="1"/>
</dbReference>
<comment type="caution">
    <text evidence="2">Lacks conserved residue(s) required for the propagation of feature annotation.</text>
</comment>
<dbReference type="Proteomes" id="UP000515163">
    <property type="component" value="Unplaced"/>
</dbReference>
<dbReference type="InterPro" id="IPR003609">
    <property type="entry name" value="Pan_app"/>
</dbReference>
<reference evidence="7" key="1">
    <citation type="submission" date="2025-08" db="UniProtKB">
        <authorList>
            <consortium name="RefSeq"/>
        </authorList>
    </citation>
    <scope>IDENTIFICATION</scope>
    <source>
        <tissue evidence="7">Tentacle</tissue>
    </source>
</reference>
<dbReference type="InParanoid" id="A0A6P8J005"/>
<dbReference type="RefSeq" id="XP_031571518.1">
    <property type="nucleotide sequence ID" value="XM_031715658.1"/>
</dbReference>
<keyword evidence="2" id="KW-1015">Disulfide bond</keyword>
<evidence type="ECO:0000256" key="1">
    <source>
        <dbReference type="ARBA" id="ARBA00006373"/>
    </source>
</evidence>
<evidence type="ECO:0000313" key="7">
    <source>
        <dbReference type="RefSeq" id="XP_031571518.1"/>
    </source>
</evidence>
<keyword evidence="6" id="KW-1185">Reference proteome</keyword>
<evidence type="ECO:0000313" key="6">
    <source>
        <dbReference type="Proteomes" id="UP000515163"/>
    </source>
</evidence>
<accession>A0A6P8J005</accession>
<comment type="similarity">
    <text evidence="1">Belongs to the EGF domain peptide family.</text>
</comment>
<evidence type="ECO:0000256" key="3">
    <source>
        <dbReference type="SAM" id="SignalP"/>
    </source>
</evidence>
<dbReference type="InterPro" id="IPR000742">
    <property type="entry name" value="EGF"/>
</dbReference>
<dbReference type="KEGG" id="aten:116305691"/>
<evidence type="ECO:0000256" key="2">
    <source>
        <dbReference type="PROSITE-ProRule" id="PRU00076"/>
    </source>
</evidence>
<feature type="signal peptide" evidence="3">
    <location>
        <begin position="1"/>
        <end position="25"/>
    </location>
</feature>
<proteinExistence type="inferred from homology"/>
<dbReference type="AlphaFoldDB" id="A0A6P8J005"/>
<dbReference type="GeneID" id="116305691"/>
<dbReference type="PROSITE" id="PS50026">
    <property type="entry name" value="EGF_3"/>
    <property type="match status" value="1"/>
</dbReference>